<dbReference type="InterPro" id="IPR042001">
    <property type="entry name" value="Sortase_F"/>
</dbReference>
<dbReference type="AlphaFoldDB" id="A0A919LBX1"/>
<sequence>MARAQWAVGVLTVALLCTGLGVLRASEGAGPAVRITDDALPSRALGLSGHRRLVRQLDRAAAYPAEGHSAGDGHSDGNGPANGPRLPLTAGPLRPVSGPLDTARPLRLRIPGLGVDLPLTGRSGGARWDTTGPAPGAAGTAVITGSGLRLSALQRGRTIEIPRADHRTAVFTVVRVSPGGVAGHGERAGRAQLRLISGESAVLARLTGERHRP</sequence>
<name>A0A919LBX1_9ACTN</name>
<organism evidence="2 3">
    <name type="scientific">Streptomyces xanthophaeus</name>
    <dbReference type="NCBI Taxonomy" id="67385"/>
    <lineage>
        <taxon>Bacteria</taxon>
        <taxon>Bacillati</taxon>
        <taxon>Actinomycetota</taxon>
        <taxon>Actinomycetes</taxon>
        <taxon>Kitasatosporales</taxon>
        <taxon>Streptomycetaceae</taxon>
        <taxon>Streptomyces</taxon>
    </lineage>
</organism>
<dbReference type="Proteomes" id="UP000600026">
    <property type="component" value="Unassembled WGS sequence"/>
</dbReference>
<protein>
    <recommendedName>
        <fullName evidence="4">Class F sortase</fullName>
    </recommendedName>
</protein>
<evidence type="ECO:0008006" key="4">
    <source>
        <dbReference type="Google" id="ProtNLM"/>
    </source>
</evidence>
<dbReference type="CDD" id="cd05829">
    <property type="entry name" value="Sortase_F"/>
    <property type="match status" value="1"/>
</dbReference>
<gene>
    <name evidence="2" type="ORF">Sxan_60770</name>
</gene>
<accession>A0A919LBX1</accession>
<dbReference type="RefSeq" id="WP_051902080.1">
    <property type="nucleotide sequence ID" value="NZ_BNEE01000006.1"/>
</dbReference>
<evidence type="ECO:0000313" key="3">
    <source>
        <dbReference type="Proteomes" id="UP000600026"/>
    </source>
</evidence>
<feature type="region of interest" description="Disordered" evidence="1">
    <location>
        <begin position="64"/>
        <end position="97"/>
    </location>
</feature>
<dbReference type="OrthoDB" id="4224733at2"/>
<evidence type="ECO:0000313" key="2">
    <source>
        <dbReference type="EMBL" id="GHI88713.1"/>
    </source>
</evidence>
<dbReference type="EMBL" id="BNEE01000006">
    <property type="protein sequence ID" value="GHI88713.1"/>
    <property type="molecule type" value="Genomic_DNA"/>
</dbReference>
<reference evidence="2" key="1">
    <citation type="submission" date="2020-09" db="EMBL/GenBank/DDBJ databases">
        <title>Whole genome shotgun sequence of Streptomyces xanthophaeus NBRC 12829.</title>
        <authorList>
            <person name="Komaki H."/>
            <person name="Tamura T."/>
        </authorList>
    </citation>
    <scope>NUCLEOTIDE SEQUENCE</scope>
    <source>
        <strain evidence="2">NBRC 12829</strain>
    </source>
</reference>
<comment type="caution">
    <text evidence="2">The sequence shown here is derived from an EMBL/GenBank/DDBJ whole genome shotgun (WGS) entry which is preliminary data.</text>
</comment>
<proteinExistence type="predicted"/>
<keyword evidence="3" id="KW-1185">Reference proteome</keyword>
<evidence type="ECO:0000256" key="1">
    <source>
        <dbReference type="SAM" id="MobiDB-lite"/>
    </source>
</evidence>